<keyword evidence="3" id="KW-0472">Membrane</keyword>
<feature type="coiled-coil region" evidence="1">
    <location>
        <begin position="274"/>
        <end position="336"/>
    </location>
</feature>
<feature type="compositionally biased region" description="Basic residues" evidence="2">
    <location>
        <begin position="433"/>
        <end position="442"/>
    </location>
</feature>
<gene>
    <name evidence="4" type="ORF">DASC09_031440</name>
</gene>
<name>A0AAV5QN03_9ASCO</name>
<keyword evidence="3" id="KW-1133">Transmembrane helix</keyword>
<keyword evidence="1" id="KW-0175">Coiled coil</keyword>
<evidence type="ECO:0000313" key="5">
    <source>
        <dbReference type="Proteomes" id="UP001360560"/>
    </source>
</evidence>
<sequence length="785" mass="89001">MCVITKIVISISSMMTLSGDQLKIVEYIWGKIDVSRSGRIPCEDLLVAIDLFEEVLQIPKFSLLDQSSREVALLFIEDTKSLEINQDDLLMLLDDIGNTKVLQDACESFLKSHPQKETHYFKDFDYSHEYEDTSFMGEPERNDIFFQKDPSSLEILSKRQDSGYISDARSLESELKYRDQVIESLESEHKQLLNTINEQNLKLKEIAKESTAAQNHAEYVEKQLEQTLSVKNSVSSLKKMYEETLESKRIAKNLHAKRLDDDRIIDDSKLYDFINNIESGFSELDDNLEALKAQSALELSHIHRLDSSNDNHGKKLRILNNQLNYLIEEFNNVRERIGSMDDSMIIEDAGASEIYASDNIMTDIQYKEISVQLQKIRDDTNFLNGSVKQSLSTKNIASLQDIAILQDSKYYDSSLSISSSSSLSPPLKSNASYRKRPRKIRKTPSINPPEKSVKNSRSSTHLLKKPKSQILLRKKSSHLSTSLNKNCESLSFKDAKFDFLAKEKDNSFTEEDANNDLSINSSTTGSKSASDYENETCFSIGNSHVDVLYSNEGPSGDEIFLHRDSYDADFDSEDELSSMNYDESLNNIFGHHKDFLKPLRKKASLHDELINCSDIVLNNNDLIGLSTPKANFLNSNSNEDMAKTITQSSIAKNEPPSNNFDLVPIDLNDEASLSFNDVGFEELLTVIESFEPDKPGTCERIDFEKKYISELRVSDNDQKSSFSSTTEISSEIEGFQSQAILKEKSFILLIWENIILFIALILHNISNFSRNVVNGTIFQGKAKVD</sequence>
<dbReference type="AlphaFoldDB" id="A0AAV5QN03"/>
<proteinExistence type="predicted"/>
<feature type="region of interest" description="Disordered" evidence="2">
    <location>
        <begin position="510"/>
        <end position="530"/>
    </location>
</feature>
<evidence type="ECO:0000256" key="1">
    <source>
        <dbReference type="SAM" id="Coils"/>
    </source>
</evidence>
<reference evidence="4 5" key="1">
    <citation type="journal article" date="2023" name="Elife">
        <title>Identification of key yeast species and microbe-microbe interactions impacting larval growth of Drosophila in the wild.</title>
        <authorList>
            <person name="Mure A."/>
            <person name="Sugiura Y."/>
            <person name="Maeda R."/>
            <person name="Honda K."/>
            <person name="Sakurai N."/>
            <person name="Takahashi Y."/>
            <person name="Watada M."/>
            <person name="Katoh T."/>
            <person name="Gotoh A."/>
            <person name="Gotoh Y."/>
            <person name="Taniguchi I."/>
            <person name="Nakamura K."/>
            <person name="Hayashi T."/>
            <person name="Katayama T."/>
            <person name="Uemura T."/>
            <person name="Hattori Y."/>
        </authorList>
    </citation>
    <scope>NUCLEOTIDE SEQUENCE [LARGE SCALE GENOMIC DNA]</scope>
    <source>
        <strain evidence="4 5">SC-9</strain>
    </source>
</reference>
<dbReference type="EMBL" id="BTFZ01000011">
    <property type="protein sequence ID" value="GMM35819.1"/>
    <property type="molecule type" value="Genomic_DNA"/>
</dbReference>
<feature type="coiled-coil region" evidence="1">
    <location>
        <begin position="182"/>
        <end position="209"/>
    </location>
</feature>
<comment type="caution">
    <text evidence="4">The sequence shown here is derived from an EMBL/GenBank/DDBJ whole genome shotgun (WGS) entry which is preliminary data.</text>
</comment>
<feature type="compositionally biased region" description="Polar residues" evidence="2">
    <location>
        <begin position="515"/>
        <end position="530"/>
    </location>
</feature>
<evidence type="ECO:0000256" key="3">
    <source>
        <dbReference type="SAM" id="Phobius"/>
    </source>
</evidence>
<protein>
    <submittedName>
        <fullName evidence="4">Uncharacterized protein</fullName>
    </submittedName>
</protein>
<feature type="region of interest" description="Disordered" evidence="2">
    <location>
        <begin position="416"/>
        <end position="467"/>
    </location>
</feature>
<keyword evidence="3" id="KW-0812">Transmembrane</keyword>
<evidence type="ECO:0000256" key="2">
    <source>
        <dbReference type="SAM" id="MobiDB-lite"/>
    </source>
</evidence>
<feature type="transmembrane region" description="Helical" evidence="3">
    <location>
        <begin position="745"/>
        <end position="762"/>
    </location>
</feature>
<accession>A0AAV5QN03</accession>
<dbReference type="RefSeq" id="XP_064852815.1">
    <property type="nucleotide sequence ID" value="XM_064996743.1"/>
</dbReference>
<dbReference type="Proteomes" id="UP001360560">
    <property type="component" value="Unassembled WGS sequence"/>
</dbReference>
<feature type="compositionally biased region" description="Low complexity" evidence="2">
    <location>
        <begin position="416"/>
        <end position="429"/>
    </location>
</feature>
<organism evidence="4 5">
    <name type="scientific">Saccharomycopsis crataegensis</name>
    <dbReference type="NCBI Taxonomy" id="43959"/>
    <lineage>
        <taxon>Eukaryota</taxon>
        <taxon>Fungi</taxon>
        <taxon>Dikarya</taxon>
        <taxon>Ascomycota</taxon>
        <taxon>Saccharomycotina</taxon>
        <taxon>Saccharomycetes</taxon>
        <taxon>Saccharomycopsidaceae</taxon>
        <taxon>Saccharomycopsis</taxon>
    </lineage>
</organism>
<evidence type="ECO:0000313" key="4">
    <source>
        <dbReference type="EMBL" id="GMM35819.1"/>
    </source>
</evidence>
<dbReference type="GeneID" id="90073794"/>
<keyword evidence="5" id="KW-1185">Reference proteome</keyword>